<reference evidence="1 2" key="1">
    <citation type="submission" date="2019-05" db="EMBL/GenBank/DDBJ databases">
        <title>Dyadobacter AR-3-8 sp. nov., isolated from arctic soil.</title>
        <authorList>
            <person name="Chaudhary D.K."/>
        </authorList>
    </citation>
    <scope>NUCLEOTIDE SEQUENCE [LARGE SCALE GENOMIC DNA]</scope>
    <source>
        <strain evidence="1 2">AR-3-8</strain>
    </source>
</reference>
<gene>
    <name evidence="1" type="ORF">FDK13_29020</name>
</gene>
<protein>
    <submittedName>
        <fullName evidence="1">Uncharacterized protein</fullName>
    </submittedName>
</protein>
<dbReference type="Proteomes" id="UP000304900">
    <property type="component" value="Unassembled WGS sequence"/>
</dbReference>
<keyword evidence="2" id="KW-1185">Reference proteome</keyword>
<comment type="caution">
    <text evidence="1">The sequence shown here is derived from an EMBL/GenBank/DDBJ whole genome shotgun (WGS) entry which is preliminary data.</text>
</comment>
<evidence type="ECO:0000313" key="1">
    <source>
        <dbReference type="EMBL" id="TKT87632.1"/>
    </source>
</evidence>
<sequence length="110" mass="12789">MKPQSNIFVYIELDKLVENLTLNPLRSKQYLKSQAGRFGLIPIRYFSAKLSGEWLNITKTLNISEPNRHNKIKNTRNAAVDSIDQMSPQECQELTLKICDLFEKVKLEFM</sequence>
<dbReference type="AlphaFoldDB" id="A0A4U6CSS1"/>
<accession>A0A4U6CSS1</accession>
<name>A0A4U6CSS1_9BACT</name>
<dbReference type="RefSeq" id="WP_137343519.1">
    <property type="nucleotide sequence ID" value="NZ_BSQH01000005.1"/>
</dbReference>
<organism evidence="1 2">
    <name type="scientific">Dyadobacter frigoris</name>
    <dbReference type="NCBI Taxonomy" id="2576211"/>
    <lineage>
        <taxon>Bacteria</taxon>
        <taxon>Pseudomonadati</taxon>
        <taxon>Bacteroidota</taxon>
        <taxon>Cytophagia</taxon>
        <taxon>Cytophagales</taxon>
        <taxon>Spirosomataceae</taxon>
        <taxon>Dyadobacter</taxon>
    </lineage>
</organism>
<proteinExistence type="predicted"/>
<evidence type="ECO:0000313" key="2">
    <source>
        <dbReference type="Proteomes" id="UP000304900"/>
    </source>
</evidence>
<dbReference type="EMBL" id="SZVO01000018">
    <property type="protein sequence ID" value="TKT87632.1"/>
    <property type="molecule type" value="Genomic_DNA"/>
</dbReference>